<proteinExistence type="predicted"/>
<name>A0A4E0R0B8_9GAMM</name>
<reference evidence="1 2" key="1">
    <citation type="journal article" date="2016" name="Front. Microbiol.">
        <title>Single-Cell (Meta-)Genomics of a Dimorphic Candidatus Thiomargarita nelsonii Reveals Genomic Plasticity.</title>
        <authorList>
            <person name="Flood B.E."/>
            <person name="Fliss P."/>
            <person name="Jones D.S."/>
            <person name="Dick G.J."/>
            <person name="Jain S."/>
            <person name="Kaster A.K."/>
            <person name="Winkel M."/>
            <person name="Mussmann M."/>
            <person name="Bailey J."/>
        </authorList>
    </citation>
    <scope>NUCLEOTIDE SEQUENCE [LARGE SCALE GENOMIC DNA]</scope>
    <source>
        <strain evidence="1">Hydrate Ridge</strain>
    </source>
</reference>
<comment type="caution">
    <text evidence="1">The sequence shown here is derived from an EMBL/GenBank/DDBJ whole genome shotgun (WGS) entry which is preliminary data.</text>
</comment>
<accession>A0A4E0R0B8</accession>
<sequence length="335" mass="39100">MGYEYDATQSIVLAKEQLEELKFVAYADEQTPLLQIEIKSLEGRIHATEGTLLYRRAQYSDAAFYLRGELAEAKEKFDKQYPGARSHALRLLKKAEQLLQETIAASERLMERVDVDDDEKEYIKQRALVEQEILGTIRCRIGELLTLNEQFQEKEEQLGALQYLEQALEDTQVRGKTYHWAEVVNNYLTAHYFAGDETVSDQKVLTYEKQLEEIGVFKERYPIFFGKLRLTQGNIIFSRYFQHSHGNVKKLRQMLRDYVESCEFMARTGSAQFSLAIRVLIVRIRMIRHKKTLEEIKKGLSGIWLDQPHLKKEELVTLIEFIQTMQNIIGYDVQG</sequence>
<protein>
    <submittedName>
        <fullName evidence="1">Uncharacterized protein</fullName>
    </submittedName>
</protein>
<evidence type="ECO:0000313" key="1">
    <source>
        <dbReference type="EMBL" id="TGO02411.1"/>
    </source>
</evidence>
<dbReference type="AlphaFoldDB" id="A0A4E0R0B8"/>
<organism evidence="1 2">
    <name type="scientific">Candidatus Thiomargarita nelsonii</name>
    <dbReference type="NCBI Taxonomy" id="1003181"/>
    <lineage>
        <taxon>Bacteria</taxon>
        <taxon>Pseudomonadati</taxon>
        <taxon>Pseudomonadota</taxon>
        <taxon>Gammaproteobacteria</taxon>
        <taxon>Thiotrichales</taxon>
        <taxon>Thiotrichaceae</taxon>
        <taxon>Thiomargarita</taxon>
    </lineage>
</organism>
<gene>
    <name evidence="1" type="ORF">PN36_25560</name>
</gene>
<dbReference type="Proteomes" id="UP000030428">
    <property type="component" value="Unassembled WGS sequence"/>
</dbReference>
<evidence type="ECO:0000313" key="2">
    <source>
        <dbReference type="Proteomes" id="UP000030428"/>
    </source>
</evidence>
<dbReference type="EMBL" id="JSZA02000141">
    <property type="protein sequence ID" value="TGO02411.1"/>
    <property type="molecule type" value="Genomic_DNA"/>
</dbReference>
<keyword evidence="2" id="KW-1185">Reference proteome</keyword>